<evidence type="ECO:0000313" key="2">
    <source>
        <dbReference type="EMBL" id="MBB6506562.1"/>
    </source>
</evidence>
<reference evidence="2 3" key="1">
    <citation type="submission" date="2020-08" db="EMBL/GenBank/DDBJ databases">
        <title>The Agave Microbiome: Exploring the role of microbial communities in plant adaptations to desert environments.</title>
        <authorList>
            <person name="Partida-Martinez L.P."/>
        </authorList>
    </citation>
    <scope>NUCLEOTIDE SEQUENCE [LARGE SCALE GENOMIC DNA]</scope>
    <source>
        <strain evidence="2 3">AS3.13</strain>
    </source>
</reference>
<protein>
    <submittedName>
        <fullName evidence="2">Uroporphyrinogen-III synthase</fullName>
        <ecNumber evidence="2">4.2.1.75</ecNumber>
    </submittedName>
</protein>
<dbReference type="RefSeq" id="WP_184508371.1">
    <property type="nucleotide sequence ID" value="NZ_JACHBT010000026.1"/>
</dbReference>
<feature type="domain" description="Tetrapyrrole biosynthesis uroporphyrinogen III synthase" evidence="1">
    <location>
        <begin position="18"/>
        <end position="208"/>
    </location>
</feature>
<dbReference type="InterPro" id="IPR036108">
    <property type="entry name" value="4pyrrol_syn_uPrphyn_synt_sf"/>
</dbReference>
<gene>
    <name evidence="2" type="ORF">F4693_003566</name>
</gene>
<name>A0A7X0JGX3_9SPHN</name>
<dbReference type="InterPro" id="IPR003754">
    <property type="entry name" value="4pyrrol_synth_uPrphyn_synth"/>
</dbReference>
<dbReference type="Pfam" id="PF02602">
    <property type="entry name" value="HEM4"/>
    <property type="match status" value="1"/>
</dbReference>
<evidence type="ECO:0000259" key="1">
    <source>
        <dbReference type="Pfam" id="PF02602"/>
    </source>
</evidence>
<evidence type="ECO:0000313" key="3">
    <source>
        <dbReference type="Proteomes" id="UP000522313"/>
    </source>
</evidence>
<comment type="caution">
    <text evidence="2">The sequence shown here is derived from an EMBL/GenBank/DDBJ whole genome shotgun (WGS) entry which is preliminary data.</text>
</comment>
<dbReference type="EMBL" id="JACHBT010000026">
    <property type="protein sequence ID" value="MBB6506562.1"/>
    <property type="molecule type" value="Genomic_DNA"/>
</dbReference>
<proteinExistence type="predicted"/>
<dbReference type="Proteomes" id="UP000522313">
    <property type="component" value="Unassembled WGS sequence"/>
</dbReference>
<sequence>MTRALVLRPEPGNARTCAALVAAGMAPVALPLFAAVPLGWSPPDPADFDALLLTSAQAVRLAGAGLARLARLPVVAVGAATAAAARAAGLDVAIVGNGDAAAAVAQAAAYPRLLHLAGREHVAQPGVVALPVYASEPIMVAPDALAAALDAVVLLHSARAAQHFATLAEPLPRARIRLAALSHAVAAAAGAGWAKVVIADRREDAALVRAALAAHD</sequence>
<dbReference type="Gene3D" id="3.40.50.10090">
    <property type="match status" value="2"/>
</dbReference>
<dbReference type="GO" id="GO:0004852">
    <property type="term" value="F:uroporphyrinogen-III synthase activity"/>
    <property type="evidence" value="ECO:0007669"/>
    <property type="project" value="UniProtKB-EC"/>
</dbReference>
<reference evidence="2 3" key="2">
    <citation type="submission" date="2020-08" db="EMBL/GenBank/DDBJ databases">
        <authorList>
            <person name="Partida-Martinez L."/>
            <person name="Huntemann M."/>
            <person name="Clum A."/>
            <person name="Wang J."/>
            <person name="Palaniappan K."/>
            <person name="Ritter S."/>
            <person name="Chen I.-M."/>
            <person name="Stamatis D."/>
            <person name="Reddy T."/>
            <person name="O'Malley R."/>
            <person name="Daum C."/>
            <person name="Shapiro N."/>
            <person name="Ivanova N."/>
            <person name="Kyrpides N."/>
            <person name="Woyke T."/>
        </authorList>
    </citation>
    <scope>NUCLEOTIDE SEQUENCE [LARGE SCALE GENOMIC DNA]</scope>
    <source>
        <strain evidence="2 3">AS3.13</strain>
    </source>
</reference>
<accession>A0A7X0JGX3</accession>
<organism evidence="2 3">
    <name type="scientific">Sphingomonas endophytica</name>
    <dbReference type="NCBI Taxonomy" id="869719"/>
    <lineage>
        <taxon>Bacteria</taxon>
        <taxon>Pseudomonadati</taxon>
        <taxon>Pseudomonadota</taxon>
        <taxon>Alphaproteobacteria</taxon>
        <taxon>Sphingomonadales</taxon>
        <taxon>Sphingomonadaceae</taxon>
        <taxon>Sphingomonas</taxon>
    </lineage>
</organism>
<dbReference type="GO" id="GO:0033014">
    <property type="term" value="P:tetrapyrrole biosynthetic process"/>
    <property type="evidence" value="ECO:0007669"/>
    <property type="project" value="InterPro"/>
</dbReference>
<dbReference type="AlphaFoldDB" id="A0A7X0JGX3"/>
<keyword evidence="2" id="KW-0456">Lyase</keyword>
<dbReference type="EC" id="4.2.1.75" evidence="2"/>
<dbReference type="SUPFAM" id="SSF69618">
    <property type="entry name" value="HemD-like"/>
    <property type="match status" value="1"/>
</dbReference>